<reference evidence="2 3" key="1">
    <citation type="submission" date="2021-01" db="EMBL/GenBank/DDBJ databases">
        <title>Whole genome shotgun sequence of Planotetraspora phitsanulokensis NBRC 104273.</title>
        <authorList>
            <person name="Komaki H."/>
            <person name="Tamura T."/>
        </authorList>
    </citation>
    <scope>NUCLEOTIDE SEQUENCE [LARGE SCALE GENOMIC DNA]</scope>
    <source>
        <strain evidence="2 3">NBRC 104273</strain>
    </source>
</reference>
<keyword evidence="3" id="KW-1185">Reference proteome</keyword>
<proteinExistence type="predicted"/>
<comment type="caution">
    <text evidence="2">The sequence shown here is derived from an EMBL/GenBank/DDBJ whole genome shotgun (WGS) entry which is preliminary data.</text>
</comment>
<evidence type="ECO:0000313" key="3">
    <source>
        <dbReference type="Proteomes" id="UP000622547"/>
    </source>
</evidence>
<feature type="compositionally biased region" description="Polar residues" evidence="1">
    <location>
        <begin position="1"/>
        <end position="20"/>
    </location>
</feature>
<name>A0A8J3XEL8_9ACTN</name>
<feature type="compositionally biased region" description="Basic and acidic residues" evidence="1">
    <location>
        <begin position="52"/>
        <end position="61"/>
    </location>
</feature>
<sequence>MAGSATVTMLPSRTTMSIPAQSAMRASLRDQADREDPGGEAKAEDMSAAPVRIDDRKDRSR</sequence>
<feature type="compositionally biased region" description="Basic and acidic residues" evidence="1">
    <location>
        <begin position="27"/>
        <end position="45"/>
    </location>
</feature>
<evidence type="ECO:0000313" key="2">
    <source>
        <dbReference type="EMBL" id="GII37909.1"/>
    </source>
</evidence>
<accession>A0A8J3XEL8</accession>
<feature type="region of interest" description="Disordered" evidence="1">
    <location>
        <begin position="1"/>
        <end position="61"/>
    </location>
</feature>
<dbReference type="Proteomes" id="UP000622547">
    <property type="component" value="Unassembled WGS sequence"/>
</dbReference>
<organism evidence="2 3">
    <name type="scientific">Planotetraspora phitsanulokensis</name>
    <dbReference type="NCBI Taxonomy" id="575192"/>
    <lineage>
        <taxon>Bacteria</taxon>
        <taxon>Bacillati</taxon>
        <taxon>Actinomycetota</taxon>
        <taxon>Actinomycetes</taxon>
        <taxon>Streptosporangiales</taxon>
        <taxon>Streptosporangiaceae</taxon>
        <taxon>Planotetraspora</taxon>
    </lineage>
</organism>
<evidence type="ECO:0000256" key="1">
    <source>
        <dbReference type="SAM" id="MobiDB-lite"/>
    </source>
</evidence>
<gene>
    <name evidence="2" type="ORF">Pph01_29120</name>
</gene>
<dbReference type="AlphaFoldDB" id="A0A8J3XEL8"/>
<protein>
    <submittedName>
        <fullName evidence="2">Uncharacterized protein</fullName>
    </submittedName>
</protein>
<dbReference type="EMBL" id="BOOP01000011">
    <property type="protein sequence ID" value="GII37909.1"/>
    <property type="molecule type" value="Genomic_DNA"/>
</dbReference>